<dbReference type="EMBL" id="UHDO01000002">
    <property type="protein sequence ID" value="SUN15209.1"/>
    <property type="molecule type" value="Genomic_DNA"/>
</dbReference>
<gene>
    <name evidence="1" type="ORF">NCTC13830_02686</name>
</gene>
<reference evidence="1 2" key="1">
    <citation type="submission" date="2018-06" db="EMBL/GenBank/DDBJ databases">
        <authorList>
            <consortium name="Pathogen Informatics"/>
            <person name="Doyle S."/>
        </authorList>
    </citation>
    <scope>NUCLEOTIDE SEQUENCE [LARGE SCALE GENOMIC DNA]</scope>
    <source>
        <strain evidence="1 2">NCTC13830</strain>
    </source>
</reference>
<organism evidence="1 2">
    <name type="scientific">Staphylococcus petrasii</name>
    <dbReference type="NCBI Taxonomy" id="1276936"/>
    <lineage>
        <taxon>Bacteria</taxon>
        <taxon>Bacillati</taxon>
        <taxon>Bacillota</taxon>
        <taxon>Bacilli</taxon>
        <taxon>Bacillales</taxon>
        <taxon>Staphylococcaceae</taxon>
        <taxon>Staphylococcus</taxon>
    </lineage>
</organism>
<dbReference type="AlphaFoldDB" id="A0A380IVG6"/>
<evidence type="ECO:0000313" key="2">
    <source>
        <dbReference type="Proteomes" id="UP000254047"/>
    </source>
</evidence>
<dbReference type="Proteomes" id="UP000254047">
    <property type="component" value="Unassembled WGS sequence"/>
</dbReference>
<evidence type="ECO:0000313" key="1">
    <source>
        <dbReference type="EMBL" id="SUN15209.1"/>
    </source>
</evidence>
<accession>A0A380IVG6</accession>
<name>A0A380IVG6_9STAP</name>
<sequence length="47" mass="5563">MLFQDIEHNIIMSIKEESKVIFKTLNISEKVFLLVLENIERQDLAKT</sequence>
<proteinExistence type="predicted"/>
<protein>
    <recommendedName>
        <fullName evidence="3">MarR family transcriptional regulator</fullName>
    </recommendedName>
</protein>
<evidence type="ECO:0008006" key="3">
    <source>
        <dbReference type="Google" id="ProtNLM"/>
    </source>
</evidence>